<dbReference type="GeneID" id="97669044"/>
<dbReference type="GO" id="GO:0008610">
    <property type="term" value="P:lipid biosynthetic process"/>
    <property type="evidence" value="ECO:0007669"/>
    <property type="project" value="InterPro"/>
</dbReference>
<dbReference type="PANTHER" id="PTHR43667">
    <property type="entry name" value="CYCLOPROPANE-FATTY-ACYL-PHOSPHOLIPID SYNTHASE"/>
    <property type="match status" value="1"/>
</dbReference>
<dbReference type="OrthoDB" id="9782855at2"/>
<dbReference type="GO" id="GO:0008825">
    <property type="term" value="F:cyclopropane-fatty-acyl-phospholipid synthase activity"/>
    <property type="evidence" value="ECO:0007669"/>
    <property type="project" value="UniProtKB-EC"/>
</dbReference>
<protein>
    <submittedName>
        <fullName evidence="6">Cyclopropane-fatty-acyl-phospholipid synthase</fullName>
        <ecNumber evidence="6">2.1.1.79</ecNumber>
    </submittedName>
</protein>
<dbReference type="AlphaFoldDB" id="A0A0M6ZEU8"/>
<comment type="similarity">
    <text evidence="1">Belongs to the CFA/CMAS family.</text>
</comment>
<name>A0A0M6ZEU8_9HYPH</name>
<dbReference type="EMBL" id="CXWC01000003">
    <property type="protein sequence ID" value="CTQ67962.1"/>
    <property type="molecule type" value="Genomic_DNA"/>
</dbReference>
<keyword evidence="7" id="KW-1185">Reference proteome</keyword>
<dbReference type="Pfam" id="PF02353">
    <property type="entry name" value="CMAS"/>
    <property type="match status" value="1"/>
</dbReference>
<dbReference type="PIRSF" id="PIRSF003085">
    <property type="entry name" value="CMAS"/>
    <property type="match status" value="1"/>
</dbReference>
<dbReference type="CDD" id="cd02440">
    <property type="entry name" value="AdoMet_MTases"/>
    <property type="match status" value="1"/>
</dbReference>
<accession>A0A0M6ZEU8</accession>
<evidence type="ECO:0000256" key="1">
    <source>
        <dbReference type="ARBA" id="ARBA00010815"/>
    </source>
</evidence>
<proteinExistence type="inferred from homology"/>
<dbReference type="InterPro" id="IPR003333">
    <property type="entry name" value="CMAS"/>
</dbReference>
<evidence type="ECO:0000256" key="5">
    <source>
        <dbReference type="ARBA" id="ARBA00023098"/>
    </source>
</evidence>
<sequence>MASQSGDRTISAARSVLSHLHQALDLQFAFELWDGSLVPADAAADGLRIALAPKALTRLLRSPGIKTVVDLYSTGEIDPRGGTIFEFAERRPKIKSRELRKRLNKMLLLKNAVPLLLGAKDTGARQQEEGLDAGTVADRGSGSRKDDIAFHYDVSNDFYKLFLDPEMVYTCAYFRDWSNDLATAQKDKLDMICRKLRLKPGDRMLDIGCGWGALICHAAEHYGVTAVGVTLAEEQLKLARERIAERGLEDKVSVELIDYRDMKGERFDKISSIGMFEAVGLDNYDNYFQSVHRLLKPRGIYLHHAITRRGKKDLKKFRRKKPEYQALVRYIFPGGEVDHIGWTLTNLEAHGFEVHDVEAWREHYARTTRLWAENLMAVRDAAIADIGEQKYRLWLAYLCGVSLGFDRGSIGIFQTVASRRTKGPSGLPPSREDLYQR</sequence>
<evidence type="ECO:0000313" key="7">
    <source>
        <dbReference type="Proteomes" id="UP000049983"/>
    </source>
</evidence>
<keyword evidence="4" id="KW-0949">S-adenosyl-L-methionine</keyword>
<keyword evidence="3 6" id="KW-0808">Transferase</keyword>
<evidence type="ECO:0000256" key="2">
    <source>
        <dbReference type="ARBA" id="ARBA00022603"/>
    </source>
</evidence>
<organism evidence="6 7">
    <name type="scientific">Roseibium album</name>
    <dbReference type="NCBI Taxonomy" id="311410"/>
    <lineage>
        <taxon>Bacteria</taxon>
        <taxon>Pseudomonadati</taxon>
        <taxon>Pseudomonadota</taxon>
        <taxon>Alphaproteobacteria</taxon>
        <taxon>Hyphomicrobiales</taxon>
        <taxon>Stappiaceae</taxon>
        <taxon>Roseibium</taxon>
    </lineage>
</organism>
<keyword evidence="5" id="KW-0443">Lipid metabolism</keyword>
<dbReference type="PANTHER" id="PTHR43667:SF1">
    <property type="entry name" value="CYCLOPROPANE-FATTY-ACYL-PHOSPHOLIPID SYNTHASE"/>
    <property type="match status" value="1"/>
</dbReference>
<dbReference type="Gene3D" id="3.40.50.150">
    <property type="entry name" value="Vaccinia Virus protein VP39"/>
    <property type="match status" value="1"/>
</dbReference>
<keyword evidence="2 6" id="KW-0489">Methyltransferase</keyword>
<evidence type="ECO:0000256" key="4">
    <source>
        <dbReference type="ARBA" id="ARBA00022691"/>
    </source>
</evidence>
<dbReference type="SUPFAM" id="SSF53335">
    <property type="entry name" value="S-adenosyl-L-methionine-dependent methyltransferases"/>
    <property type="match status" value="1"/>
</dbReference>
<dbReference type="RefSeq" id="WP_055119302.1">
    <property type="nucleotide sequence ID" value="NZ_CXWA01000007.1"/>
</dbReference>
<dbReference type="STRING" id="311410.LA5095_04647"/>
<dbReference type="GO" id="GO:0032259">
    <property type="term" value="P:methylation"/>
    <property type="evidence" value="ECO:0007669"/>
    <property type="project" value="UniProtKB-KW"/>
</dbReference>
<dbReference type="Proteomes" id="UP000049983">
    <property type="component" value="Unassembled WGS sequence"/>
</dbReference>
<evidence type="ECO:0000256" key="3">
    <source>
        <dbReference type="ARBA" id="ARBA00022679"/>
    </source>
</evidence>
<dbReference type="InterPro" id="IPR050723">
    <property type="entry name" value="CFA/CMAS"/>
</dbReference>
<dbReference type="EC" id="2.1.1.79" evidence="6"/>
<reference evidence="7" key="1">
    <citation type="submission" date="2015-07" db="EMBL/GenBank/DDBJ databases">
        <authorList>
            <person name="Rodrigo-Torres Lidia"/>
            <person name="Arahal R.David."/>
        </authorList>
    </citation>
    <scope>NUCLEOTIDE SEQUENCE [LARGE SCALE GENOMIC DNA]</scope>
    <source>
        <strain evidence="7">CECT 5096</strain>
    </source>
</reference>
<dbReference type="InterPro" id="IPR029063">
    <property type="entry name" value="SAM-dependent_MTases_sf"/>
</dbReference>
<gene>
    <name evidence="6" type="primary">cfa_2</name>
    <name evidence="6" type="ORF">LA5096_01626</name>
</gene>
<evidence type="ECO:0000313" key="6">
    <source>
        <dbReference type="EMBL" id="CTQ67962.1"/>
    </source>
</evidence>